<evidence type="ECO:0000256" key="5">
    <source>
        <dbReference type="ARBA" id="ARBA00022692"/>
    </source>
</evidence>
<keyword evidence="4" id="KW-0309">Germination</keyword>
<feature type="transmembrane region" description="Helical" evidence="8">
    <location>
        <begin position="337"/>
        <end position="355"/>
    </location>
</feature>
<gene>
    <name evidence="9" type="ORF">JOC83_001062</name>
</gene>
<evidence type="ECO:0000256" key="3">
    <source>
        <dbReference type="ARBA" id="ARBA00022448"/>
    </source>
</evidence>
<dbReference type="NCBIfam" id="TIGR00912">
    <property type="entry name" value="2A0309"/>
    <property type="match status" value="1"/>
</dbReference>
<keyword evidence="3" id="KW-0813">Transport</keyword>
<evidence type="ECO:0000256" key="1">
    <source>
        <dbReference type="ARBA" id="ARBA00004141"/>
    </source>
</evidence>
<dbReference type="PANTHER" id="PTHR34975:SF2">
    <property type="entry name" value="SPORE GERMINATION PROTEIN A2"/>
    <property type="match status" value="1"/>
</dbReference>
<sequence length="367" mass="42606">MHNTVDEKFQVSPSFLFYLVHAGQVGVGILGYQRYIIRGAGHDAWISTIISGISISILIWMCFHFLKRENTDVTHIHKMYFGKFLGSIFNLTLAVYFFIFALTVYRNYIEVLQVWMFPQISTWFMSCLFLPLIYYILTGGFRIITGIAFFGLILPLPLILSLIFPIQYGQVENLLPILDHGARDLFESCKIVTFEYLGFEALLVYYPFIKNGHSNQKWAHYGVMFSTFMYTIVAVISFMYFSQGQLSQSIWSTLTMAKIIEIPFIQRFEYVVISLWLLVVLPVITINAWCTVRIIKNQFGGRPSIYVLLLIIGLFACSLALDNRKVIDEWNNNMSKIGMYLIYFYIPLLFLFGLIRSKIKKARERHS</sequence>
<feature type="transmembrane region" description="Helical" evidence="8">
    <location>
        <begin position="218"/>
        <end position="241"/>
    </location>
</feature>
<feature type="transmembrane region" description="Helical" evidence="8">
    <location>
        <begin position="117"/>
        <end position="137"/>
    </location>
</feature>
<keyword evidence="5 8" id="KW-0812">Transmembrane</keyword>
<name>A0ABS2QSP1_9BACI</name>
<feature type="transmembrane region" description="Helical" evidence="8">
    <location>
        <begin position="15"/>
        <end position="32"/>
    </location>
</feature>
<feature type="transmembrane region" description="Helical" evidence="8">
    <location>
        <begin position="304"/>
        <end position="321"/>
    </location>
</feature>
<dbReference type="Proteomes" id="UP000809829">
    <property type="component" value="Unassembled WGS sequence"/>
</dbReference>
<feature type="transmembrane region" description="Helical" evidence="8">
    <location>
        <begin position="44"/>
        <end position="66"/>
    </location>
</feature>
<dbReference type="RefSeq" id="WP_205184901.1">
    <property type="nucleotide sequence ID" value="NZ_JAFBFC010000002.1"/>
</dbReference>
<evidence type="ECO:0000256" key="4">
    <source>
        <dbReference type="ARBA" id="ARBA00022544"/>
    </source>
</evidence>
<evidence type="ECO:0000256" key="7">
    <source>
        <dbReference type="ARBA" id="ARBA00023136"/>
    </source>
</evidence>
<dbReference type="PANTHER" id="PTHR34975">
    <property type="entry name" value="SPORE GERMINATION PROTEIN A2"/>
    <property type="match status" value="1"/>
</dbReference>
<feature type="transmembrane region" description="Helical" evidence="8">
    <location>
        <begin position="86"/>
        <end position="105"/>
    </location>
</feature>
<evidence type="ECO:0000256" key="8">
    <source>
        <dbReference type="SAM" id="Phobius"/>
    </source>
</evidence>
<dbReference type="EMBL" id="JAFBFC010000002">
    <property type="protein sequence ID" value="MBM7702228.1"/>
    <property type="molecule type" value="Genomic_DNA"/>
</dbReference>
<comment type="similarity">
    <text evidence="2">Belongs to the amino acid-polyamine-organocation (APC) superfamily. Spore germination protein (SGP) (TC 2.A.3.9) family.</text>
</comment>
<feature type="transmembrane region" description="Helical" evidence="8">
    <location>
        <begin position="270"/>
        <end position="292"/>
    </location>
</feature>
<dbReference type="InterPro" id="IPR004761">
    <property type="entry name" value="Spore_GerAB"/>
</dbReference>
<keyword evidence="6 8" id="KW-1133">Transmembrane helix</keyword>
<protein>
    <submittedName>
        <fullName evidence="9">Spore germination protein (Amino acid permease)</fullName>
    </submittedName>
</protein>
<evidence type="ECO:0000256" key="2">
    <source>
        <dbReference type="ARBA" id="ARBA00007998"/>
    </source>
</evidence>
<reference evidence="9 10" key="1">
    <citation type="submission" date="2021-01" db="EMBL/GenBank/DDBJ databases">
        <title>Genomic Encyclopedia of Type Strains, Phase IV (KMG-IV): sequencing the most valuable type-strain genomes for metagenomic binning, comparative biology and taxonomic classification.</title>
        <authorList>
            <person name="Goeker M."/>
        </authorList>
    </citation>
    <scope>NUCLEOTIDE SEQUENCE [LARGE SCALE GENOMIC DNA]</scope>
    <source>
        <strain evidence="9 10">DSM 104297</strain>
    </source>
</reference>
<proteinExistence type="inferred from homology"/>
<comment type="caution">
    <text evidence="9">The sequence shown here is derived from an EMBL/GenBank/DDBJ whole genome shotgun (WGS) entry which is preliminary data.</text>
</comment>
<evidence type="ECO:0000256" key="6">
    <source>
        <dbReference type="ARBA" id="ARBA00022989"/>
    </source>
</evidence>
<feature type="transmembrane region" description="Helical" evidence="8">
    <location>
        <begin position="143"/>
        <end position="164"/>
    </location>
</feature>
<keyword evidence="10" id="KW-1185">Reference proteome</keyword>
<dbReference type="Pfam" id="PF03845">
    <property type="entry name" value="Spore_permease"/>
    <property type="match status" value="1"/>
</dbReference>
<organism evidence="9 10">
    <name type="scientific">Priestia iocasae</name>
    <dbReference type="NCBI Taxonomy" id="2291674"/>
    <lineage>
        <taxon>Bacteria</taxon>
        <taxon>Bacillati</taxon>
        <taxon>Bacillota</taxon>
        <taxon>Bacilli</taxon>
        <taxon>Bacillales</taxon>
        <taxon>Bacillaceae</taxon>
        <taxon>Priestia</taxon>
    </lineage>
</organism>
<accession>A0ABS2QSP1</accession>
<evidence type="ECO:0000313" key="9">
    <source>
        <dbReference type="EMBL" id="MBM7702228.1"/>
    </source>
</evidence>
<keyword evidence="7 8" id="KW-0472">Membrane</keyword>
<evidence type="ECO:0000313" key="10">
    <source>
        <dbReference type="Proteomes" id="UP000809829"/>
    </source>
</evidence>
<comment type="subcellular location">
    <subcellularLocation>
        <location evidence="1">Membrane</location>
        <topology evidence="1">Multi-pass membrane protein</topology>
    </subcellularLocation>
</comment>